<gene>
    <name evidence="1" type="ORF">AV274_1106</name>
</gene>
<name>A0A196SLT2_BLAHN</name>
<dbReference type="AlphaFoldDB" id="A0A196SLT2"/>
<organism evidence="1 2">
    <name type="scientific">Blastocystis sp. subtype 1 (strain ATCC 50177 / NandII)</name>
    <dbReference type="NCBI Taxonomy" id="478820"/>
    <lineage>
        <taxon>Eukaryota</taxon>
        <taxon>Sar</taxon>
        <taxon>Stramenopiles</taxon>
        <taxon>Bigyra</taxon>
        <taxon>Opalozoa</taxon>
        <taxon>Opalinata</taxon>
        <taxon>Blastocystidae</taxon>
        <taxon>Blastocystis</taxon>
    </lineage>
</organism>
<dbReference type="OrthoDB" id="6261422at2759"/>
<accession>A0A196SLT2</accession>
<protein>
    <submittedName>
        <fullName evidence="1">Uncharacterized protein</fullName>
    </submittedName>
</protein>
<proteinExistence type="predicted"/>
<keyword evidence="2" id="KW-1185">Reference proteome</keyword>
<dbReference type="EMBL" id="LXWW01000044">
    <property type="protein sequence ID" value="OAO17167.1"/>
    <property type="molecule type" value="Genomic_DNA"/>
</dbReference>
<evidence type="ECO:0000313" key="1">
    <source>
        <dbReference type="EMBL" id="OAO17167.1"/>
    </source>
</evidence>
<comment type="caution">
    <text evidence="1">The sequence shown here is derived from an EMBL/GenBank/DDBJ whole genome shotgun (WGS) entry which is preliminary data.</text>
</comment>
<sequence>MFGKTKLPQRITNTLNMLDLFQRSYSFRAIIYTNDPVIVSVCNALHIMTDGNYEVNVHNMPIMRYMFVRSQQLLQSHYYGYINSDIVVAPNLFDVLKSCKKLVEKKKIKPRHEIASIVWDVFRLGIINTTSITSYENYLLNHMQYLKQQRDYRSADYFIFSENVDYSKMESAVVGRMRIDNYMMSYIFQQNGSLVDVTWRVIGIHQGLEGYKQHTRSGKRKSDLEWNYQWLADIQKAKGSLQFADYRFAGDEYTRFITKRFSERRNVVKLHKMSRKEKERLKIVTDLK</sequence>
<evidence type="ECO:0000313" key="2">
    <source>
        <dbReference type="Proteomes" id="UP000078348"/>
    </source>
</evidence>
<dbReference type="Proteomes" id="UP000078348">
    <property type="component" value="Unassembled WGS sequence"/>
</dbReference>
<reference evidence="1 2" key="1">
    <citation type="submission" date="2016-05" db="EMBL/GenBank/DDBJ databases">
        <title>Nuclear genome of Blastocystis sp. subtype 1 NandII.</title>
        <authorList>
            <person name="Gentekaki E."/>
            <person name="Curtis B."/>
            <person name="Stairs C."/>
            <person name="Eme L."/>
            <person name="Herman E."/>
            <person name="Klimes V."/>
            <person name="Arias M.C."/>
            <person name="Elias M."/>
            <person name="Hilliou F."/>
            <person name="Klute M."/>
            <person name="Malik S.-B."/>
            <person name="Pightling A."/>
            <person name="Rachubinski R."/>
            <person name="Salas D."/>
            <person name="Schlacht A."/>
            <person name="Suga H."/>
            <person name="Archibald J."/>
            <person name="Ball S.G."/>
            <person name="Clark G."/>
            <person name="Dacks J."/>
            <person name="Van Der Giezen M."/>
            <person name="Tsaousis A."/>
            <person name="Roger A."/>
        </authorList>
    </citation>
    <scope>NUCLEOTIDE SEQUENCE [LARGE SCALE GENOMIC DNA]</scope>
    <source>
        <strain evidence="2">ATCC 50177 / NandII</strain>
    </source>
</reference>